<reference evidence="3 4" key="1">
    <citation type="journal article" date="2016" name="Mol. Biol. Evol.">
        <title>Comparative Genomics of Early-Diverging Mushroom-Forming Fungi Provides Insights into the Origins of Lignocellulose Decay Capabilities.</title>
        <authorList>
            <person name="Nagy L.G."/>
            <person name="Riley R."/>
            <person name="Tritt A."/>
            <person name="Adam C."/>
            <person name="Daum C."/>
            <person name="Floudas D."/>
            <person name="Sun H."/>
            <person name="Yadav J.S."/>
            <person name="Pangilinan J."/>
            <person name="Larsson K.H."/>
            <person name="Matsuura K."/>
            <person name="Barry K."/>
            <person name="Labutti K."/>
            <person name="Kuo R."/>
            <person name="Ohm R.A."/>
            <person name="Bhattacharya S.S."/>
            <person name="Shirouzu T."/>
            <person name="Yoshinaga Y."/>
            <person name="Martin F.M."/>
            <person name="Grigoriev I.V."/>
            <person name="Hibbett D.S."/>
        </authorList>
    </citation>
    <scope>NUCLEOTIDE SEQUENCE [LARGE SCALE GENOMIC DNA]</scope>
    <source>
        <strain evidence="3 4">HHB12733</strain>
    </source>
</reference>
<keyword evidence="2" id="KW-0732">Signal</keyword>
<evidence type="ECO:0000256" key="2">
    <source>
        <dbReference type="SAM" id="SignalP"/>
    </source>
</evidence>
<sequence>MVLLSTLALNSLLWVSLALAAPPSFGRQRSDFFDRPDTLAPRGMYLMDDTGTVFLAARYVDFDDPELLARALPGSGLLRKVGRFLGIRKGKAKETTDPADANAERDAEIARVEAAAAKEREAKIAREAKNRRRNSATIGRQRVARESKELRRGTFIDTHPPSP</sequence>
<accession>A0A165FB12</accession>
<feature type="compositionally biased region" description="Basic and acidic residues" evidence="1">
    <location>
        <begin position="143"/>
        <end position="154"/>
    </location>
</feature>
<proteinExistence type="predicted"/>
<name>A0A165FB12_9BASI</name>
<feature type="signal peptide" evidence="2">
    <location>
        <begin position="1"/>
        <end position="20"/>
    </location>
</feature>
<dbReference type="EMBL" id="KV423977">
    <property type="protein sequence ID" value="KZT56492.1"/>
    <property type="molecule type" value="Genomic_DNA"/>
</dbReference>
<protein>
    <submittedName>
        <fullName evidence="3">Uncharacterized protein</fullName>
    </submittedName>
</protein>
<keyword evidence="4" id="KW-1185">Reference proteome</keyword>
<organism evidence="3 4">
    <name type="scientific">Calocera cornea HHB12733</name>
    <dbReference type="NCBI Taxonomy" id="1353952"/>
    <lineage>
        <taxon>Eukaryota</taxon>
        <taxon>Fungi</taxon>
        <taxon>Dikarya</taxon>
        <taxon>Basidiomycota</taxon>
        <taxon>Agaricomycotina</taxon>
        <taxon>Dacrymycetes</taxon>
        <taxon>Dacrymycetales</taxon>
        <taxon>Dacrymycetaceae</taxon>
        <taxon>Calocera</taxon>
    </lineage>
</organism>
<dbReference type="AlphaFoldDB" id="A0A165FB12"/>
<dbReference type="InParanoid" id="A0A165FB12"/>
<gene>
    <name evidence="3" type="ORF">CALCODRAFT_497397</name>
</gene>
<evidence type="ECO:0000256" key="1">
    <source>
        <dbReference type="SAM" id="MobiDB-lite"/>
    </source>
</evidence>
<evidence type="ECO:0000313" key="4">
    <source>
        <dbReference type="Proteomes" id="UP000076842"/>
    </source>
</evidence>
<feature type="chain" id="PRO_5007857624" evidence="2">
    <location>
        <begin position="21"/>
        <end position="163"/>
    </location>
</feature>
<evidence type="ECO:0000313" key="3">
    <source>
        <dbReference type="EMBL" id="KZT56492.1"/>
    </source>
</evidence>
<feature type="region of interest" description="Disordered" evidence="1">
    <location>
        <begin position="124"/>
        <end position="163"/>
    </location>
</feature>
<dbReference type="Proteomes" id="UP000076842">
    <property type="component" value="Unassembled WGS sequence"/>
</dbReference>